<dbReference type="EMBL" id="FOJN01000002">
    <property type="protein sequence ID" value="SFA41741.1"/>
    <property type="molecule type" value="Genomic_DNA"/>
</dbReference>
<dbReference type="RefSeq" id="WP_068363661.1">
    <property type="nucleotide sequence ID" value="NZ_FOJN01000002.1"/>
</dbReference>
<dbReference type="GO" id="GO:0016042">
    <property type="term" value="P:lipid catabolic process"/>
    <property type="evidence" value="ECO:0007669"/>
    <property type="project" value="InterPro"/>
</dbReference>
<dbReference type="PANTHER" id="PTHR34853:SF1">
    <property type="entry name" value="LIPASE 5"/>
    <property type="match status" value="1"/>
</dbReference>
<dbReference type="GO" id="GO:0004806">
    <property type="term" value="F:triacylglycerol lipase activity"/>
    <property type="evidence" value="ECO:0007669"/>
    <property type="project" value="InterPro"/>
</dbReference>
<dbReference type="InterPro" id="IPR029058">
    <property type="entry name" value="AB_hydrolase_fold"/>
</dbReference>
<evidence type="ECO:0000313" key="2">
    <source>
        <dbReference type="EMBL" id="SFA41741.1"/>
    </source>
</evidence>
<reference evidence="2 3" key="1">
    <citation type="submission" date="2016-10" db="EMBL/GenBank/DDBJ databases">
        <authorList>
            <person name="de Groot N.N."/>
        </authorList>
    </citation>
    <scope>NUCLEOTIDE SEQUENCE [LARGE SCALE GENOMIC DNA]</scope>
    <source>
        <strain evidence="2 3">DSM 44908</strain>
    </source>
</reference>
<dbReference type="PANTHER" id="PTHR34853">
    <property type="match status" value="1"/>
</dbReference>
<keyword evidence="1" id="KW-0732">Signal</keyword>
<proteinExistence type="predicted"/>
<dbReference type="PIRSF" id="PIRSF029171">
    <property type="entry name" value="Esterase_LipA"/>
    <property type="match status" value="1"/>
</dbReference>
<feature type="chain" id="PRO_5010194705" evidence="1">
    <location>
        <begin position="32"/>
        <end position="397"/>
    </location>
</feature>
<evidence type="ECO:0000313" key="3">
    <source>
        <dbReference type="Proteomes" id="UP000182054"/>
    </source>
</evidence>
<sequence>MRSRTRATIRLTAAASATLVAVALGASPAAAAPLPASVPTDAAAGELLSVRPLSSELWVPGAAQAVALEYTTTDAFGSPATSTGTVFLPPGTAPAGGWPVISWAHGTSGLADACAPSVSGPAAPQRDLPYLANWIDNGYAIVASDYAGLGTPGLHAYLDGRTTAHNVVDMVAAGRNYTSTLPAGQQLSSSWAAVGQSQGGGAAIYTARYATEFGGPELDYRGAVGTGTPAYIERLLEIGGPGTPPVPLTPGLTAYVSYIVAALRYAHPELGIDTILTPTGAEYAALAESECILDFEEQLRGVSLGDFFTAPLTSLPNFQSTVAHYMAMPESGFDKPFFMGHGALDTDVPYPTTALYAARLTENGQPVTFKTYPGDHSATLTASPPDALAFLDRLFGR</sequence>
<gene>
    <name evidence="2" type="ORF">SAMN05444374_102122</name>
</gene>
<dbReference type="InterPro" id="IPR005152">
    <property type="entry name" value="Lipase_secreted"/>
</dbReference>
<dbReference type="OrthoDB" id="9798122at2"/>
<evidence type="ECO:0000256" key="1">
    <source>
        <dbReference type="SAM" id="SignalP"/>
    </source>
</evidence>
<feature type="signal peptide" evidence="1">
    <location>
        <begin position="1"/>
        <end position="31"/>
    </location>
</feature>
<organism evidence="2 3">
    <name type="scientific">Rhodococcoides kroppenstedtii</name>
    <dbReference type="NCBI Taxonomy" id="293050"/>
    <lineage>
        <taxon>Bacteria</taxon>
        <taxon>Bacillati</taxon>
        <taxon>Actinomycetota</taxon>
        <taxon>Actinomycetes</taxon>
        <taxon>Mycobacteriales</taxon>
        <taxon>Nocardiaceae</taxon>
        <taxon>Rhodococcoides</taxon>
    </lineage>
</organism>
<name>A0A1I0SQG7_9NOCA</name>
<dbReference type="GeneID" id="85484598"/>
<accession>A0A1I0SQG7</accession>
<dbReference type="AlphaFoldDB" id="A0A1I0SQG7"/>
<dbReference type="Proteomes" id="UP000182054">
    <property type="component" value="Unassembled WGS sequence"/>
</dbReference>
<dbReference type="Gene3D" id="3.40.50.1820">
    <property type="entry name" value="alpha/beta hydrolase"/>
    <property type="match status" value="2"/>
</dbReference>
<dbReference type="Pfam" id="PF03583">
    <property type="entry name" value="LIP"/>
    <property type="match status" value="1"/>
</dbReference>
<dbReference type="SUPFAM" id="SSF53474">
    <property type="entry name" value="alpha/beta-Hydrolases"/>
    <property type="match status" value="1"/>
</dbReference>
<protein>
    <submittedName>
        <fullName evidence="2">Prolyl oligopeptidase family protein</fullName>
    </submittedName>
</protein>